<keyword evidence="1" id="KW-1133">Transmembrane helix</keyword>
<dbReference type="AlphaFoldDB" id="A0A1L7WL24"/>
<evidence type="ECO:0000313" key="3">
    <source>
        <dbReference type="Proteomes" id="UP000184330"/>
    </source>
</evidence>
<feature type="transmembrane region" description="Helical" evidence="1">
    <location>
        <begin position="167"/>
        <end position="188"/>
    </location>
</feature>
<organism evidence="2 3">
    <name type="scientific">Phialocephala subalpina</name>
    <dbReference type="NCBI Taxonomy" id="576137"/>
    <lineage>
        <taxon>Eukaryota</taxon>
        <taxon>Fungi</taxon>
        <taxon>Dikarya</taxon>
        <taxon>Ascomycota</taxon>
        <taxon>Pezizomycotina</taxon>
        <taxon>Leotiomycetes</taxon>
        <taxon>Helotiales</taxon>
        <taxon>Mollisiaceae</taxon>
        <taxon>Phialocephala</taxon>
        <taxon>Phialocephala fortinii species complex</taxon>
    </lineage>
</organism>
<keyword evidence="3" id="KW-1185">Reference proteome</keyword>
<dbReference type="Proteomes" id="UP000184330">
    <property type="component" value="Unassembled WGS sequence"/>
</dbReference>
<accession>A0A1L7WL24</accession>
<evidence type="ECO:0000313" key="2">
    <source>
        <dbReference type="EMBL" id="CZR53466.1"/>
    </source>
</evidence>
<gene>
    <name evidence="2" type="ORF">PAC_03344</name>
</gene>
<proteinExistence type="predicted"/>
<protein>
    <submittedName>
        <fullName evidence="2">Uncharacterized protein</fullName>
    </submittedName>
</protein>
<keyword evidence="1" id="KW-0812">Transmembrane</keyword>
<keyword evidence="1" id="KW-0472">Membrane</keyword>
<dbReference type="EMBL" id="FJOG01000003">
    <property type="protein sequence ID" value="CZR53466.1"/>
    <property type="molecule type" value="Genomic_DNA"/>
</dbReference>
<reference evidence="2 3" key="1">
    <citation type="submission" date="2016-03" db="EMBL/GenBank/DDBJ databases">
        <authorList>
            <person name="Ploux O."/>
        </authorList>
    </citation>
    <scope>NUCLEOTIDE SEQUENCE [LARGE SCALE GENOMIC DNA]</scope>
    <source>
        <strain evidence="2 3">UAMH 11012</strain>
    </source>
</reference>
<sequence>MIRDESQSRGSGLVRLDWVSGGEDFPLIYILSPVLYVGAFHHTASTSKYNSKRISTQRNTLHSGSLHQSLNSRPINLPFGITQPLLSTSSHTTPNPTLEMAPIRISPAMAMRTLKLARPAQRQFSVVARIRQAARNFEPHPFERYPKTQQAAPADWSRQFKKMGGNALFFFPGFAIVLGWPLVGEALLDGNMV</sequence>
<name>A0A1L7WL24_9HELO</name>
<dbReference type="OrthoDB" id="4829316at2759"/>
<evidence type="ECO:0000256" key="1">
    <source>
        <dbReference type="SAM" id="Phobius"/>
    </source>
</evidence>